<evidence type="ECO:0000313" key="2">
    <source>
        <dbReference type="EMBL" id="MFC5367797.1"/>
    </source>
</evidence>
<dbReference type="AlphaFoldDB" id="A0ABD5RDM0"/>
<sequence>MLFPTHLLAGYVLGHVLFGESRLADWRHRPAWLGVLGAALPDLLDKPLAMVGVTESFHSVGHSPVGLVAVGLLALAWVAVGAGQSRSGQSRPWLVVWVAWASHLALDALHMVVNGRPGDVAFLAWPVVEHTPQVTLPPGQFAQFYVGTPAFLLEVGCWLCVGVVVVRSELTA</sequence>
<keyword evidence="1" id="KW-0812">Transmembrane</keyword>
<accession>A0ABD5RDM0</accession>
<dbReference type="GO" id="GO:0016787">
    <property type="term" value="F:hydrolase activity"/>
    <property type="evidence" value="ECO:0007669"/>
    <property type="project" value="UniProtKB-KW"/>
</dbReference>
<evidence type="ECO:0000313" key="3">
    <source>
        <dbReference type="Proteomes" id="UP001596201"/>
    </source>
</evidence>
<keyword evidence="2" id="KW-0378">Hydrolase</keyword>
<feature type="transmembrane region" description="Helical" evidence="1">
    <location>
        <begin position="94"/>
        <end position="113"/>
    </location>
</feature>
<proteinExistence type="predicted"/>
<keyword evidence="1" id="KW-1133">Transmembrane helix</keyword>
<evidence type="ECO:0000256" key="1">
    <source>
        <dbReference type="SAM" id="Phobius"/>
    </source>
</evidence>
<dbReference type="RefSeq" id="WP_227230044.1">
    <property type="nucleotide sequence ID" value="NZ_JAJCVJ010000002.1"/>
</dbReference>
<protein>
    <submittedName>
        <fullName evidence="2">Metal-dependent hydrolase</fullName>
    </submittedName>
</protein>
<feature type="transmembrane region" description="Helical" evidence="1">
    <location>
        <begin position="144"/>
        <end position="166"/>
    </location>
</feature>
<reference evidence="2 3" key="1">
    <citation type="journal article" date="2019" name="Int. J. Syst. Evol. Microbiol.">
        <title>The Global Catalogue of Microorganisms (GCM) 10K type strain sequencing project: providing services to taxonomists for standard genome sequencing and annotation.</title>
        <authorList>
            <consortium name="The Broad Institute Genomics Platform"/>
            <consortium name="The Broad Institute Genome Sequencing Center for Infectious Disease"/>
            <person name="Wu L."/>
            <person name="Ma J."/>
        </authorList>
    </citation>
    <scope>NUCLEOTIDE SEQUENCE [LARGE SCALE GENOMIC DNA]</scope>
    <source>
        <strain evidence="2 3">CGMCC 1.12237</strain>
    </source>
</reference>
<dbReference type="Pfam" id="PF04307">
    <property type="entry name" value="YdjM"/>
    <property type="match status" value="1"/>
</dbReference>
<organism evidence="2 3">
    <name type="scientific">Salinirubrum litoreum</name>
    <dbReference type="NCBI Taxonomy" id="1126234"/>
    <lineage>
        <taxon>Archaea</taxon>
        <taxon>Methanobacteriati</taxon>
        <taxon>Methanobacteriota</taxon>
        <taxon>Stenosarchaea group</taxon>
        <taxon>Halobacteria</taxon>
        <taxon>Halobacteriales</taxon>
        <taxon>Haloferacaceae</taxon>
        <taxon>Salinirubrum</taxon>
    </lineage>
</organism>
<keyword evidence="3" id="KW-1185">Reference proteome</keyword>
<name>A0ABD5RDM0_9EURY</name>
<dbReference type="InterPro" id="IPR007404">
    <property type="entry name" value="YdjM-like"/>
</dbReference>
<feature type="transmembrane region" description="Helical" evidence="1">
    <location>
        <begin position="65"/>
        <end position="82"/>
    </location>
</feature>
<gene>
    <name evidence="2" type="ORF">ACFPJ5_12730</name>
</gene>
<comment type="caution">
    <text evidence="2">The sequence shown here is derived from an EMBL/GenBank/DDBJ whole genome shotgun (WGS) entry which is preliminary data.</text>
</comment>
<dbReference type="Proteomes" id="UP001596201">
    <property type="component" value="Unassembled WGS sequence"/>
</dbReference>
<dbReference type="EMBL" id="JBHSKX010000002">
    <property type="protein sequence ID" value="MFC5367797.1"/>
    <property type="molecule type" value="Genomic_DNA"/>
</dbReference>
<keyword evidence="1" id="KW-0472">Membrane</keyword>